<gene>
    <name evidence="2" type="ORF">COU35_04840</name>
</gene>
<dbReference type="Gene3D" id="3.40.630.30">
    <property type="match status" value="1"/>
</dbReference>
<dbReference type="Proteomes" id="UP000230154">
    <property type="component" value="Unassembled WGS sequence"/>
</dbReference>
<dbReference type="PROSITE" id="PS51186">
    <property type="entry name" value="GNAT"/>
    <property type="match status" value="1"/>
</dbReference>
<dbReference type="GO" id="GO:1990189">
    <property type="term" value="F:protein N-terminal-serine acetyltransferase activity"/>
    <property type="evidence" value="ECO:0007669"/>
    <property type="project" value="TreeGrafter"/>
</dbReference>
<dbReference type="SUPFAM" id="SSF55729">
    <property type="entry name" value="Acyl-CoA N-acyltransferases (Nat)"/>
    <property type="match status" value="1"/>
</dbReference>
<dbReference type="AlphaFoldDB" id="A0A2H0TPD2"/>
<dbReference type="InterPro" id="IPR051908">
    <property type="entry name" value="Ribosomal_N-acetyltransferase"/>
</dbReference>
<name>A0A2H0TPD2_9BACT</name>
<protein>
    <recommendedName>
        <fullName evidence="1">N-acetyltransferase domain-containing protein</fullName>
    </recommendedName>
</protein>
<dbReference type="GO" id="GO:0008999">
    <property type="term" value="F:protein-N-terminal-alanine acetyltransferase activity"/>
    <property type="evidence" value="ECO:0007669"/>
    <property type="project" value="TreeGrafter"/>
</dbReference>
<evidence type="ECO:0000259" key="1">
    <source>
        <dbReference type="PROSITE" id="PS51186"/>
    </source>
</evidence>
<accession>A0A2H0TPD2</accession>
<dbReference type="Pfam" id="PF13302">
    <property type="entry name" value="Acetyltransf_3"/>
    <property type="match status" value="1"/>
</dbReference>
<organism evidence="2 3">
    <name type="scientific">Candidatus Magasanikbacteria bacterium CG10_big_fil_rev_8_21_14_0_10_47_10</name>
    <dbReference type="NCBI Taxonomy" id="1974652"/>
    <lineage>
        <taxon>Bacteria</taxon>
        <taxon>Candidatus Magasanikiibacteriota</taxon>
    </lineage>
</organism>
<dbReference type="PANTHER" id="PTHR43441:SF2">
    <property type="entry name" value="FAMILY ACETYLTRANSFERASE, PUTATIVE (AFU_ORTHOLOGUE AFUA_7G00850)-RELATED"/>
    <property type="match status" value="1"/>
</dbReference>
<dbReference type="GO" id="GO:0005737">
    <property type="term" value="C:cytoplasm"/>
    <property type="evidence" value="ECO:0007669"/>
    <property type="project" value="TreeGrafter"/>
</dbReference>
<evidence type="ECO:0000313" key="3">
    <source>
        <dbReference type="Proteomes" id="UP000230154"/>
    </source>
</evidence>
<evidence type="ECO:0000313" key="2">
    <source>
        <dbReference type="EMBL" id="PIR74002.1"/>
    </source>
</evidence>
<dbReference type="PANTHER" id="PTHR43441">
    <property type="entry name" value="RIBOSOMAL-PROTEIN-SERINE ACETYLTRANSFERASE"/>
    <property type="match status" value="1"/>
</dbReference>
<sequence length="177" mass="20428">MDLSKVQIETERLQLVPKTMNFAKQIFLEYRDPVIQYMNYGPQESLEVLTERLKNSETEMKEGMLLFMVVLLKETGEFLGCMALEDIKEENPEMGGWLKKSAHGHGYGREAAAALKKWADKHLKYTHILWPCAVANTPSCKLAESLGGKVHREYEKTTTRGTTWPFLDYWIPKNNEK</sequence>
<dbReference type="EMBL" id="PFCB01000032">
    <property type="protein sequence ID" value="PIR74002.1"/>
    <property type="molecule type" value="Genomic_DNA"/>
</dbReference>
<proteinExistence type="predicted"/>
<dbReference type="InterPro" id="IPR000182">
    <property type="entry name" value="GNAT_dom"/>
</dbReference>
<reference evidence="3" key="1">
    <citation type="submission" date="2017-09" db="EMBL/GenBank/DDBJ databases">
        <title>Depth-based differentiation of microbial function through sediment-hosted aquifers and enrichment of novel symbionts in the deep terrestrial subsurface.</title>
        <authorList>
            <person name="Probst A.J."/>
            <person name="Ladd B."/>
            <person name="Jarett J.K."/>
            <person name="Geller-Mcgrath D.E."/>
            <person name="Sieber C.M.K."/>
            <person name="Emerson J.B."/>
            <person name="Anantharaman K."/>
            <person name="Thomas B.C."/>
            <person name="Malmstrom R."/>
            <person name="Stieglmeier M."/>
            <person name="Klingl A."/>
            <person name="Woyke T."/>
            <person name="Ryan C.M."/>
            <person name="Banfield J.F."/>
        </authorList>
    </citation>
    <scope>NUCLEOTIDE SEQUENCE [LARGE SCALE GENOMIC DNA]</scope>
</reference>
<comment type="caution">
    <text evidence="2">The sequence shown here is derived from an EMBL/GenBank/DDBJ whole genome shotgun (WGS) entry which is preliminary data.</text>
</comment>
<dbReference type="InterPro" id="IPR016181">
    <property type="entry name" value="Acyl_CoA_acyltransferase"/>
</dbReference>
<feature type="domain" description="N-acetyltransferase" evidence="1">
    <location>
        <begin position="28"/>
        <end position="176"/>
    </location>
</feature>